<evidence type="ECO:0000313" key="4">
    <source>
        <dbReference type="WBParaSite" id="nRc.2.0.1.t04018-RA"/>
    </source>
</evidence>
<dbReference type="SUPFAM" id="SSF81324">
    <property type="entry name" value="Voltage-gated potassium channels"/>
    <property type="match status" value="1"/>
</dbReference>
<reference evidence="4" key="1">
    <citation type="submission" date="2022-11" db="UniProtKB">
        <authorList>
            <consortium name="WormBaseParasite"/>
        </authorList>
    </citation>
    <scope>IDENTIFICATION</scope>
</reference>
<feature type="transmembrane region" description="Helical" evidence="2">
    <location>
        <begin position="6"/>
        <end position="31"/>
    </location>
</feature>
<evidence type="ECO:0000256" key="2">
    <source>
        <dbReference type="SAM" id="Phobius"/>
    </source>
</evidence>
<dbReference type="AlphaFoldDB" id="A0A915HPZ5"/>
<evidence type="ECO:0000256" key="1">
    <source>
        <dbReference type="SAM" id="MobiDB-lite"/>
    </source>
</evidence>
<keyword evidence="3" id="KW-1185">Reference proteome</keyword>
<accession>A0A915HPZ5</accession>
<keyword evidence="2" id="KW-0812">Transmembrane</keyword>
<keyword evidence="2" id="KW-0472">Membrane</keyword>
<keyword evidence="2" id="KW-1133">Transmembrane helix</keyword>
<organism evidence="3 4">
    <name type="scientific">Romanomermis culicivorax</name>
    <name type="common">Nematode worm</name>
    <dbReference type="NCBI Taxonomy" id="13658"/>
    <lineage>
        <taxon>Eukaryota</taxon>
        <taxon>Metazoa</taxon>
        <taxon>Ecdysozoa</taxon>
        <taxon>Nematoda</taxon>
        <taxon>Enoplea</taxon>
        <taxon>Dorylaimia</taxon>
        <taxon>Mermithida</taxon>
        <taxon>Mermithoidea</taxon>
        <taxon>Mermithidae</taxon>
        <taxon>Romanomermis</taxon>
    </lineage>
</organism>
<dbReference type="Gene3D" id="1.10.287.70">
    <property type="match status" value="1"/>
</dbReference>
<name>A0A915HPZ5_ROMCU</name>
<protein>
    <submittedName>
        <fullName evidence="4">Uncharacterized protein</fullName>
    </submittedName>
</protein>
<dbReference type="Proteomes" id="UP000887565">
    <property type="component" value="Unplaced"/>
</dbReference>
<dbReference type="WBParaSite" id="nRc.2.0.1.t04018-RA">
    <property type="protein sequence ID" value="nRc.2.0.1.t04018-RA"/>
    <property type="gene ID" value="nRc.2.0.1.g04018"/>
</dbReference>
<evidence type="ECO:0000313" key="3">
    <source>
        <dbReference type="Proteomes" id="UP000887565"/>
    </source>
</evidence>
<proteinExistence type="predicted"/>
<sequence length="81" mass="9118">MTPSTIAGKIIASIACITGVMITAFPVSILVEHFTSTYKNKGKRMFVVPQFKYRMPFHKSRKNKDPSPKDIVMVRSQTTGR</sequence>
<feature type="region of interest" description="Disordered" evidence="1">
    <location>
        <begin position="58"/>
        <end position="81"/>
    </location>
</feature>